<accession>X1D6F8</accession>
<sequence>MQNLKGLATTDFDVKSHVAVGKIEVDTTGWNNFQELPDVESCRISSNLIDEVIYSY</sequence>
<comment type="caution">
    <text evidence="1">The sequence shown here is derived from an EMBL/GenBank/DDBJ whole genome shotgun (WGS) entry which is preliminary data.</text>
</comment>
<dbReference type="EMBL" id="BART01021473">
    <property type="protein sequence ID" value="GAH00679.1"/>
    <property type="molecule type" value="Genomic_DNA"/>
</dbReference>
<proteinExistence type="predicted"/>
<reference evidence="1" key="1">
    <citation type="journal article" date="2014" name="Front. Microbiol.">
        <title>High frequency of phylogenetically diverse reductive dehalogenase-homologous genes in deep subseafloor sedimentary metagenomes.</title>
        <authorList>
            <person name="Kawai M."/>
            <person name="Futagami T."/>
            <person name="Toyoda A."/>
            <person name="Takaki Y."/>
            <person name="Nishi S."/>
            <person name="Hori S."/>
            <person name="Arai W."/>
            <person name="Tsubouchi T."/>
            <person name="Morono Y."/>
            <person name="Uchiyama I."/>
            <person name="Ito T."/>
            <person name="Fujiyama A."/>
            <person name="Inagaki F."/>
            <person name="Takami H."/>
        </authorList>
    </citation>
    <scope>NUCLEOTIDE SEQUENCE</scope>
    <source>
        <strain evidence="1">Expedition CK06-06</strain>
    </source>
</reference>
<protein>
    <submittedName>
        <fullName evidence="1">Uncharacterized protein</fullName>
    </submittedName>
</protein>
<name>X1D6F8_9ZZZZ</name>
<gene>
    <name evidence="1" type="ORF">S01H4_39600</name>
</gene>
<evidence type="ECO:0000313" key="1">
    <source>
        <dbReference type="EMBL" id="GAH00679.1"/>
    </source>
</evidence>
<dbReference type="AlphaFoldDB" id="X1D6F8"/>
<organism evidence="1">
    <name type="scientific">marine sediment metagenome</name>
    <dbReference type="NCBI Taxonomy" id="412755"/>
    <lineage>
        <taxon>unclassified sequences</taxon>
        <taxon>metagenomes</taxon>
        <taxon>ecological metagenomes</taxon>
    </lineage>
</organism>